<dbReference type="AlphaFoldDB" id="A0A0E2D1G9"/>
<gene>
    <name evidence="2" type="ORF">LEP1GSC105_4845</name>
</gene>
<evidence type="ECO:0000256" key="1">
    <source>
        <dbReference type="SAM" id="SignalP"/>
    </source>
</evidence>
<dbReference type="Proteomes" id="UP000001340">
    <property type="component" value="Unassembled WGS sequence"/>
</dbReference>
<dbReference type="InterPro" id="IPR011990">
    <property type="entry name" value="TPR-like_helical_dom_sf"/>
</dbReference>
<feature type="chain" id="PRO_5002393226" evidence="1">
    <location>
        <begin position="20"/>
        <end position="149"/>
    </location>
</feature>
<dbReference type="EMBL" id="AHNR02000065">
    <property type="protein sequence ID" value="EKR53430.1"/>
    <property type="molecule type" value="Genomic_DNA"/>
</dbReference>
<organism evidence="2 3">
    <name type="scientific">Leptospira interrogans str. UI 12758</name>
    <dbReference type="NCBI Taxonomy" id="1049938"/>
    <lineage>
        <taxon>Bacteria</taxon>
        <taxon>Pseudomonadati</taxon>
        <taxon>Spirochaetota</taxon>
        <taxon>Spirochaetia</taxon>
        <taxon>Leptospirales</taxon>
        <taxon>Leptospiraceae</taxon>
        <taxon>Leptospira</taxon>
    </lineage>
</organism>
<evidence type="ECO:0000313" key="2">
    <source>
        <dbReference type="EMBL" id="EKR53430.1"/>
    </source>
</evidence>
<comment type="caution">
    <text evidence="2">The sequence shown here is derived from an EMBL/GenBank/DDBJ whole genome shotgun (WGS) entry which is preliminary data.</text>
</comment>
<dbReference type="SUPFAM" id="SSF48452">
    <property type="entry name" value="TPR-like"/>
    <property type="match status" value="1"/>
</dbReference>
<evidence type="ECO:0000313" key="3">
    <source>
        <dbReference type="Proteomes" id="UP000001340"/>
    </source>
</evidence>
<sequence length="149" mass="16890">MNKFAAIALFLSIFTGLYATPEAERVEEELNKFTPQNETQLANKLSALGTLKQKVRDYHSAIDLYNQSLHVREKMGEKESSGYALVLYLKSISEFRQGKYCPALENIKNVISIYQKIGDIDSALNAEEEAYKKYQEACSIHMENVAKAE</sequence>
<protein>
    <submittedName>
        <fullName evidence="2">Tetratricopeptide repeat protein</fullName>
    </submittedName>
</protein>
<reference evidence="2 3" key="1">
    <citation type="submission" date="2012-10" db="EMBL/GenBank/DDBJ databases">
        <authorList>
            <person name="Harkins D.M."/>
            <person name="Durkin A.S."/>
            <person name="Brinkac L.M."/>
            <person name="Haft D.H."/>
            <person name="Selengut J.D."/>
            <person name="Sanka R."/>
            <person name="DePew J."/>
            <person name="Purushe J."/>
            <person name="Chanthongthip A."/>
            <person name="Lattana O."/>
            <person name="Phetsouvanh R."/>
            <person name="Newton P.N."/>
            <person name="Vinetz J.M."/>
            <person name="Sutton G.G."/>
            <person name="Nierman W.C."/>
            <person name="Fouts D.E."/>
        </authorList>
    </citation>
    <scope>NUCLEOTIDE SEQUENCE [LARGE SCALE GENOMIC DNA]</scope>
    <source>
        <strain evidence="2 3">UI 12758</strain>
    </source>
</reference>
<feature type="signal peptide" evidence="1">
    <location>
        <begin position="1"/>
        <end position="19"/>
    </location>
</feature>
<accession>A0A0E2D1G9</accession>
<dbReference type="RefSeq" id="WP_001031671.1">
    <property type="nucleotide sequence ID" value="NZ_AHNR02000065.1"/>
</dbReference>
<dbReference type="GeneID" id="61142379"/>
<name>A0A0E2D1G9_LEPIR</name>
<keyword evidence="1" id="KW-0732">Signal</keyword>
<proteinExistence type="predicted"/>
<dbReference type="Gene3D" id="1.25.40.10">
    <property type="entry name" value="Tetratricopeptide repeat domain"/>
    <property type="match status" value="1"/>
</dbReference>